<proteinExistence type="predicted"/>
<sequence>MANKIAIIHGTWMPDPDNETGWELAVVPLVQTYCNSNCTRYIPGGQFSLINLTDDTVLDKAINNSMSFTHDIETFIKVTNKPGIHRMTPVPKTGSITMHNLGQLDDEGEEYDVYLMIPSNINAALKDRCFEWEGMYLLRDIEVEEDELLELATLELLKQVRFGE</sequence>
<dbReference type="Proteomes" id="UP000322144">
    <property type="component" value="Segment"/>
</dbReference>
<dbReference type="KEGG" id="vg:77937055"/>
<dbReference type="RefSeq" id="YP_010661045.1">
    <property type="nucleotide sequence ID" value="NC_070882.1"/>
</dbReference>
<accession>A0A5C1K9R6</accession>
<evidence type="ECO:0000313" key="1">
    <source>
        <dbReference type="EMBL" id="QEM42034.1"/>
    </source>
</evidence>
<reference evidence="1 2" key="1">
    <citation type="submission" date="2019-06" db="EMBL/GenBank/DDBJ databases">
        <title>A distant relative of Phikzvirus genus phages from a therapeutic phage collection.</title>
        <authorList>
            <person name="Hejnowicz M.S."/>
            <person name="Dabrowski K."/>
            <person name="Gawor J."/>
            <person name="Weber-Dabrowska B."/>
            <person name="Gromadka R."/>
            <person name="Lobocka M.B."/>
        </authorList>
    </citation>
    <scope>NUCLEOTIDE SEQUENCE [LARGE SCALE GENOMIC DNA]</scope>
</reference>
<organism evidence="1 2">
    <name type="scientific">Pseudomonas phage vB_PaeM_PS119XW</name>
    <dbReference type="NCBI Taxonomy" id="2601632"/>
    <lineage>
        <taxon>Viruses</taxon>
        <taxon>Duplodnaviria</taxon>
        <taxon>Heunggongvirae</taxon>
        <taxon>Uroviricota</taxon>
        <taxon>Caudoviricetes</taxon>
        <taxon>Chimalliviridae</taxon>
        <taxon>Pawinskivirus</taxon>
        <taxon>Pawinskivirus PS119XW</taxon>
    </lineage>
</organism>
<keyword evidence="2" id="KW-1185">Reference proteome</keyword>
<dbReference type="GeneID" id="77937055"/>
<evidence type="ECO:0000313" key="2">
    <source>
        <dbReference type="Proteomes" id="UP000322144"/>
    </source>
</evidence>
<name>A0A5C1K9R6_9CAUD</name>
<protein>
    <submittedName>
        <fullName evidence="1">Uncharacterized protein</fullName>
    </submittedName>
</protein>
<dbReference type="EMBL" id="MN103543">
    <property type="protein sequence ID" value="QEM42034.1"/>
    <property type="molecule type" value="Genomic_DNA"/>
</dbReference>